<evidence type="ECO:0000313" key="1">
    <source>
        <dbReference type="EMBL" id="NKY60794.1"/>
    </source>
</evidence>
<protein>
    <submittedName>
        <fullName evidence="1">Uncharacterized protein</fullName>
    </submittedName>
</protein>
<dbReference type="Proteomes" id="UP000570678">
    <property type="component" value="Unassembled WGS sequence"/>
</dbReference>
<dbReference type="AlphaFoldDB" id="A0A846YTJ1"/>
<accession>A0A846YTJ1</accession>
<organism evidence="1 2">
    <name type="scientific">Nocardia flavorosea</name>
    <dbReference type="NCBI Taxonomy" id="53429"/>
    <lineage>
        <taxon>Bacteria</taxon>
        <taxon>Bacillati</taxon>
        <taxon>Actinomycetota</taxon>
        <taxon>Actinomycetes</taxon>
        <taxon>Mycobacteriales</taxon>
        <taxon>Nocardiaceae</taxon>
        <taxon>Nocardia</taxon>
    </lineage>
</organism>
<name>A0A846YTJ1_9NOCA</name>
<keyword evidence="2" id="KW-1185">Reference proteome</keyword>
<reference evidence="1 2" key="1">
    <citation type="submission" date="2020-04" db="EMBL/GenBank/DDBJ databases">
        <title>MicrobeNet Type strains.</title>
        <authorList>
            <person name="Nicholson A.C."/>
        </authorList>
    </citation>
    <scope>NUCLEOTIDE SEQUENCE [LARGE SCALE GENOMIC DNA]</scope>
    <source>
        <strain evidence="1 2">JCM 3332</strain>
    </source>
</reference>
<proteinExistence type="predicted"/>
<dbReference type="EMBL" id="JAAXOT010000028">
    <property type="protein sequence ID" value="NKY60794.1"/>
    <property type="molecule type" value="Genomic_DNA"/>
</dbReference>
<evidence type="ECO:0000313" key="2">
    <source>
        <dbReference type="Proteomes" id="UP000570678"/>
    </source>
</evidence>
<sequence>MTITSGTRRTKRYRYRKANNIQVYTDTAPIQEHIRSLTTIGINYPMIAASAGCTKQCIRYIDIGAIERVRVELAAAIRATTHHPHPKQNRVLGIGAARRLRALNAIGWSTTLLADRLGIDVSGLNLCARRKHVTYQRWAEIRDLYNALSGTPGPSRKSIQVARAAGHVPPLAWDGIDIDDPRAQPDWIAAGIKVQDRPVCVNNHPRTPANTVTGRRGHRACAECMRGQRERAAARRQQTAA</sequence>
<dbReference type="RefSeq" id="WP_062979883.1">
    <property type="nucleotide sequence ID" value="NZ_JAAXOT010000028.1"/>
</dbReference>
<comment type="caution">
    <text evidence="1">The sequence shown here is derived from an EMBL/GenBank/DDBJ whole genome shotgun (WGS) entry which is preliminary data.</text>
</comment>
<gene>
    <name evidence="1" type="ORF">HGA15_32590</name>
</gene>